<evidence type="ECO:0008006" key="3">
    <source>
        <dbReference type="Google" id="ProtNLM"/>
    </source>
</evidence>
<organism evidence="1 2">
    <name type="scientific">Nitrosomonas ureae</name>
    <dbReference type="NCBI Taxonomy" id="44577"/>
    <lineage>
        <taxon>Bacteria</taxon>
        <taxon>Pseudomonadati</taxon>
        <taxon>Pseudomonadota</taxon>
        <taxon>Betaproteobacteria</taxon>
        <taxon>Nitrosomonadales</taxon>
        <taxon>Nitrosomonadaceae</taxon>
        <taxon>Nitrosomonas</taxon>
    </lineage>
</organism>
<reference evidence="1 2" key="1">
    <citation type="submission" date="2017-08" db="EMBL/GenBank/DDBJ databases">
        <authorList>
            <person name="de Groot N.N."/>
        </authorList>
    </citation>
    <scope>NUCLEOTIDE SEQUENCE [LARGE SCALE GENOMIC DNA]</scope>
    <source>
        <strain evidence="1 2">Nm15</strain>
    </source>
</reference>
<gene>
    <name evidence="1" type="ORF">SAMN06296273_2612</name>
</gene>
<dbReference type="Proteomes" id="UP000242498">
    <property type="component" value="Chromosome I"/>
</dbReference>
<dbReference type="AlphaFoldDB" id="A0A285C256"/>
<dbReference type="EMBL" id="LT907782">
    <property type="protein sequence ID" value="SNX61158.1"/>
    <property type="molecule type" value="Genomic_DNA"/>
</dbReference>
<protein>
    <recommendedName>
        <fullName evidence="3">RHS repeat-associated core domain-containing protein</fullName>
    </recommendedName>
</protein>
<accession>A0A285C256</accession>
<evidence type="ECO:0000313" key="2">
    <source>
        <dbReference type="Proteomes" id="UP000242498"/>
    </source>
</evidence>
<name>A0A285C256_9PROT</name>
<proteinExistence type="predicted"/>
<sequence>MAGGINTYGYVSGNALSRIDLLGLAEYSKIDLLNITSHLKWVFALNYPGENFITSRNAGPERDMLTRLMLGKDDPHDIAFFRHERAEANYCKPYYNIDSEIARRVQEEAHLKVLRDQQTTSRDLYHPDVIKNYPDLFNKSFFK</sequence>
<evidence type="ECO:0000313" key="1">
    <source>
        <dbReference type="EMBL" id="SNX61158.1"/>
    </source>
</evidence>